<dbReference type="Proteomes" id="UP000321787">
    <property type="component" value="Unassembled WGS sequence"/>
</dbReference>
<organism evidence="1 2">
    <name type="scientific">Aliivibrio fischeri</name>
    <name type="common">Vibrio fischeri</name>
    <dbReference type="NCBI Taxonomy" id="668"/>
    <lineage>
        <taxon>Bacteria</taxon>
        <taxon>Pseudomonadati</taxon>
        <taxon>Pseudomonadota</taxon>
        <taxon>Gammaproteobacteria</taxon>
        <taxon>Vibrionales</taxon>
        <taxon>Vibrionaceae</taxon>
        <taxon>Aliivibrio</taxon>
    </lineage>
</organism>
<protein>
    <submittedName>
        <fullName evidence="1">Uncharacterized protein</fullName>
    </submittedName>
</protein>
<accession>A0A510UGN4</accession>
<comment type="caution">
    <text evidence="1">The sequence shown here is derived from an EMBL/GenBank/DDBJ whole genome shotgun (WGS) entry which is preliminary data.</text>
</comment>
<evidence type="ECO:0000313" key="2">
    <source>
        <dbReference type="Proteomes" id="UP000321787"/>
    </source>
</evidence>
<evidence type="ECO:0000313" key="1">
    <source>
        <dbReference type="EMBL" id="GEK12560.1"/>
    </source>
</evidence>
<reference evidence="1 2" key="1">
    <citation type="submission" date="2019-07" db="EMBL/GenBank/DDBJ databases">
        <title>Whole genome shotgun sequence of Aliivibrio fischeri NBRC 101058.</title>
        <authorList>
            <person name="Hosoyama A."/>
            <person name="Uohara A."/>
            <person name="Ohji S."/>
            <person name="Ichikawa N."/>
        </authorList>
    </citation>
    <scope>NUCLEOTIDE SEQUENCE [LARGE SCALE GENOMIC DNA]</scope>
    <source>
        <strain evidence="1 2">NBRC 101058</strain>
    </source>
</reference>
<sequence length="64" mass="6864">MSGIKTPIELIGHHNAIDRNTAVAAALELIKAEIGQSGSKILLKQHLELLSEYADQIEAAVNKS</sequence>
<name>A0A510UGN4_ALIFS</name>
<gene>
    <name evidence="1" type="ORF">AFI02nite_05960</name>
</gene>
<proteinExistence type="predicted"/>
<dbReference type="AlphaFoldDB" id="A0A510UGN4"/>
<dbReference type="EMBL" id="BJTZ01000002">
    <property type="protein sequence ID" value="GEK12560.1"/>
    <property type="molecule type" value="Genomic_DNA"/>
</dbReference>
<dbReference type="RefSeq" id="WP_146861650.1">
    <property type="nucleotide sequence ID" value="NZ_BJTZ01000002.1"/>
</dbReference>